<gene>
    <name evidence="2" type="ORF">Slin15195_G032720</name>
</gene>
<dbReference type="Proteomes" id="UP001056384">
    <property type="component" value="Chromosome 2"/>
</dbReference>
<reference evidence="2" key="1">
    <citation type="submission" date="2022-06" db="EMBL/GenBank/DDBJ databases">
        <title>Complete genome sequences of two strains of the flax pathogen Septoria linicola.</title>
        <authorList>
            <person name="Lapalu N."/>
            <person name="Simon A."/>
            <person name="Demenou B."/>
            <person name="Paumier D."/>
            <person name="Guillot M.-P."/>
            <person name="Gout L."/>
            <person name="Valade R."/>
        </authorList>
    </citation>
    <scope>NUCLEOTIDE SEQUENCE</scope>
    <source>
        <strain evidence="2">SE15195</strain>
    </source>
</reference>
<name>A0A9Q9EI44_9PEZI</name>
<evidence type="ECO:0000313" key="2">
    <source>
        <dbReference type="EMBL" id="USW49953.1"/>
    </source>
</evidence>
<dbReference type="Gene3D" id="2.160.20.80">
    <property type="entry name" value="E3 ubiquitin-protein ligase SopA"/>
    <property type="match status" value="2"/>
</dbReference>
<accession>A0A9Q9EI44</accession>
<dbReference type="InterPro" id="IPR001646">
    <property type="entry name" value="5peptide_repeat"/>
</dbReference>
<dbReference type="OrthoDB" id="3642607at2759"/>
<dbReference type="EMBL" id="CP099419">
    <property type="protein sequence ID" value="USW49953.1"/>
    <property type="molecule type" value="Genomic_DNA"/>
</dbReference>
<dbReference type="SUPFAM" id="SSF141571">
    <property type="entry name" value="Pentapeptide repeat-like"/>
    <property type="match status" value="2"/>
</dbReference>
<organism evidence="2 3">
    <name type="scientific">Septoria linicola</name>
    <dbReference type="NCBI Taxonomy" id="215465"/>
    <lineage>
        <taxon>Eukaryota</taxon>
        <taxon>Fungi</taxon>
        <taxon>Dikarya</taxon>
        <taxon>Ascomycota</taxon>
        <taxon>Pezizomycotina</taxon>
        <taxon>Dothideomycetes</taxon>
        <taxon>Dothideomycetidae</taxon>
        <taxon>Mycosphaerellales</taxon>
        <taxon>Mycosphaerellaceae</taxon>
        <taxon>Septoria</taxon>
    </lineage>
</organism>
<sequence length="490" mass="54462">MGALDLKDVLGRLAGVDLSEHDDDGRTPVSLVDLDVGYSPASNTTITTSPAMEDASGSVSPAYTIRPEQRAITSTIGLVSIGSEIFDEDPSSNESPATPTKRSAVRDLVLSVIPSTLDVKFSPTPSRPQYGLIIKDTGAERGGGFVGVTFVNCRFSETAPTILQNCCFTRTTFKNCDFRSILLENVVMIDNKFIDCTFDNACWKNRKLSEEYIFCRAHFVDEQINEVEPKEIKAQNAAREAAVEARLSAPPPPNEPHKSGYSKQKGWDSLEDEHKRFKPVQPTDFSHETSSIPLDVGAGIAFDNTPRAGLTITAGHGCRFEEVQFTRSSFVKTTLQNCHFVNVSFEDCIFENVSFTEVVIMNRTYKNVWFHGCSWTRRVLTKPAMHQNETFRQGGQNLTTSPAIMSDYAAAQEARRVSEEARATAMAMIKRPPNKYQQKRERRDFTIKTELEIKRAQLAVGDRIVEYIVPTAVGARPKDAGTRFVMPSFD</sequence>
<evidence type="ECO:0000313" key="3">
    <source>
        <dbReference type="Proteomes" id="UP001056384"/>
    </source>
</evidence>
<dbReference type="AlphaFoldDB" id="A0A9Q9EI44"/>
<keyword evidence="3" id="KW-1185">Reference proteome</keyword>
<dbReference type="Pfam" id="PF13576">
    <property type="entry name" value="Pentapeptide_3"/>
    <property type="match status" value="1"/>
</dbReference>
<evidence type="ECO:0000256" key="1">
    <source>
        <dbReference type="SAM" id="MobiDB-lite"/>
    </source>
</evidence>
<proteinExistence type="predicted"/>
<protein>
    <submittedName>
        <fullName evidence="2">Uncharacterized protein</fullName>
    </submittedName>
</protein>
<feature type="region of interest" description="Disordered" evidence="1">
    <location>
        <begin position="241"/>
        <end position="265"/>
    </location>
</feature>